<evidence type="ECO:0000313" key="2">
    <source>
        <dbReference type="Proteomes" id="UP001054945"/>
    </source>
</evidence>
<keyword evidence="2" id="KW-1185">Reference proteome</keyword>
<proteinExistence type="predicted"/>
<name>A0AAV4XBW5_CAEEX</name>
<organism evidence="1 2">
    <name type="scientific">Caerostris extrusa</name>
    <name type="common">Bark spider</name>
    <name type="synonym">Caerostris bankana</name>
    <dbReference type="NCBI Taxonomy" id="172846"/>
    <lineage>
        <taxon>Eukaryota</taxon>
        <taxon>Metazoa</taxon>
        <taxon>Ecdysozoa</taxon>
        <taxon>Arthropoda</taxon>
        <taxon>Chelicerata</taxon>
        <taxon>Arachnida</taxon>
        <taxon>Araneae</taxon>
        <taxon>Araneomorphae</taxon>
        <taxon>Entelegynae</taxon>
        <taxon>Araneoidea</taxon>
        <taxon>Araneidae</taxon>
        <taxon>Caerostris</taxon>
    </lineage>
</organism>
<dbReference type="AlphaFoldDB" id="A0AAV4XBW5"/>
<dbReference type="Proteomes" id="UP001054945">
    <property type="component" value="Unassembled WGS sequence"/>
</dbReference>
<evidence type="ECO:0000313" key="1">
    <source>
        <dbReference type="EMBL" id="GIY92677.1"/>
    </source>
</evidence>
<protein>
    <submittedName>
        <fullName evidence="1">Uncharacterized protein</fullName>
    </submittedName>
</protein>
<reference evidence="1 2" key="1">
    <citation type="submission" date="2021-06" db="EMBL/GenBank/DDBJ databases">
        <title>Caerostris extrusa draft genome.</title>
        <authorList>
            <person name="Kono N."/>
            <person name="Arakawa K."/>
        </authorList>
    </citation>
    <scope>NUCLEOTIDE SEQUENCE [LARGE SCALE GENOMIC DNA]</scope>
</reference>
<comment type="caution">
    <text evidence="1">The sequence shown here is derived from an EMBL/GenBank/DDBJ whole genome shotgun (WGS) entry which is preliminary data.</text>
</comment>
<accession>A0AAV4XBW5</accession>
<gene>
    <name evidence="1" type="ORF">CEXT_191971</name>
</gene>
<dbReference type="EMBL" id="BPLR01017574">
    <property type="protein sequence ID" value="GIY92677.1"/>
    <property type="molecule type" value="Genomic_DNA"/>
</dbReference>
<sequence length="75" mass="8649">MVTSPRWPQQPDLKTPKFLSEDVCVMARACRDAGPSSKSVIKSFTKFRIQKRVFILAERKIVVFLRSGCQCNFRN</sequence>